<evidence type="ECO:0000313" key="1">
    <source>
        <dbReference type="EMBL" id="RHZ51848.1"/>
    </source>
</evidence>
<proteinExistence type="predicted"/>
<evidence type="ECO:0000313" key="2">
    <source>
        <dbReference type="Proteomes" id="UP000266861"/>
    </source>
</evidence>
<accession>A0A397GQA5</accession>
<keyword evidence="2" id="KW-1185">Reference proteome</keyword>
<name>A0A397GQA5_9GLOM</name>
<dbReference type="EMBL" id="PQFF01000411">
    <property type="protein sequence ID" value="RHZ51848.1"/>
    <property type="molecule type" value="Genomic_DNA"/>
</dbReference>
<gene>
    <name evidence="1" type="ORF">Glove_469g52</name>
</gene>
<sequence>MNLAISNLIPRKIRLYFKFRTVKKEWKKLHKETKRKWKEDYERRKLGIEAEMKFKKNMKEIKGETKFIRSSSGKEGDKNGEIIAGYNLLEIYSNINGSNHSQDENLKFEKFRCRVTNFSRAIHNNSNFSYFRFGNTL</sequence>
<comment type="caution">
    <text evidence="1">The sequence shown here is derived from an EMBL/GenBank/DDBJ whole genome shotgun (WGS) entry which is preliminary data.</text>
</comment>
<dbReference type="Proteomes" id="UP000266861">
    <property type="component" value="Unassembled WGS sequence"/>
</dbReference>
<organism evidence="1 2">
    <name type="scientific">Diversispora epigaea</name>
    <dbReference type="NCBI Taxonomy" id="1348612"/>
    <lineage>
        <taxon>Eukaryota</taxon>
        <taxon>Fungi</taxon>
        <taxon>Fungi incertae sedis</taxon>
        <taxon>Mucoromycota</taxon>
        <taxon>Glomeromycotina</taxon>
        <taxon>Glomeromycetes</taxon>
        <taxon>Diversisporales</taxon>
        <taxon>Diversisporaceae</taxon>
        <taxon>Diversispora</taxon>
    </lineage>
</organism>
<protein>
    <submittedName>
        <fullName evidence="1">Uncharacterized protein</fullName>
    </submittedName>
</protein>
<dbReference type="AlphaFoldDB" id="A0A397GQA5"/>
<reference evidence="1 2" key="1">
    <citation type="submission" date="2018-08" db="EMBL/GenBank/DDBJ databases">
        <title>Genome and evolution of the arbuscular mycorrhizal fungus Diversispora epigaea (formerly Glomus versiforme) and its bacterial endosymbionts.</title>
        <authorList>
            <person name="Sun X."/>
            <person name="Fei Z."/>
            <person name="Harrison M."/>
        </authorList>
    </citation>
    <scope>NUCLEOTIDE SEQUENCE [LARGE SCALE GENOMIC DNA]</scope>
    <source>
        <strain evidence="1 2">IT104</strain>
    </source>
</reference>